<sequence>MIAQTNQAKGQVCPVTVIDEAALKRAIQKAKEIADAHPEKYRRVK</sequence>
<evidence type="ECO:0000313" key="1">
    <source>
        <dbReference type="EMBL" id="MEE9683227.1"/>
    </source>
</evidence>
<dbReference type="EMBL" id="JAZKLI010000001">
    <property type="protein sequence ID" value="MEE9683227.1"/>
    <property type="molecule type" value="Genomic_DNA"/>
</dbReference>
<name>A0ABU7U8D9_LELAM</name>
<dbReference type="Proteomes" id="UP001335910">
    <property type="component" value="Unassembled WGS sequence"/>
</dbReference>
<keyword evidence="2" id="KW-1185">Reference proteome</keyword>
<gene>
    <name evidence="1" type="ORF">V4839_06970</name>
</gene>
<reference evidence="1 2" key="1">
    <citation type="submission" date="2023-10" db="EMBL/GenBank/DDBJ databases">
        <title>Wastewater isolates of ESBL- and carbapenemase-producing Gram-negative bacteria from New Zealand.</title>
        <authorList>
            <person name="Straub C."/>
            <person name="Weaver L."/>
            <person name="Cornelius A."/>
            <person name="Mcgill E."/>
            <person name="Dyet K."/>
            <person name="White L."/>
            <person name="Pattis I."/>
        </authorList>
    </citation>
    <scope>NUCLEOTIDE SEQUENCE [LARGE SCALE GENOMIC DNA]</scope>
    <source>
        <strain evidence="1 2">ESBL35</strain>
    </source>
</reference>
<accession>A0ABU7U8D9</accession>
<dbReference type="RefSeq" id="WP_331389067.1">
    <property type="nucleotide sequence ID" value="NZ_JAZKLB010000001.1"/>
</dbReference>
<evidence type="ECO:0000313" key="2">
    <source>
        <dbReference type="Proteomes" id="UP001335910"/>
    </source>
</evidence>
<proteinExistence type="predicted"/>
<comment type="caution">
    <text evidence="1">The sequence shown here is derived from an EMBL/GenBank/DDBJ whole genome shotgun (WGS) entry which is preliminary data.</text>
</comment>
<protein>
    <submittedName>
        <fullName evidence="1">Uncharacterized protein</fullName>
    </submittedName>
</protein>
<organism evidence="1 2">
    <name type="scientific">Lelliottia amnigena</name>
    <name type="common">Enterobacter amnigenus</name>
    <dbReference type="NCBI Taxonomy" id="61646"/>
    <lineage>
        <taxon>Bacteria</taxon>
        <taxon>Pseudomonadati</taxon>
        <taxon>Pseudomonadota</taxon>
        <taxon>Gammaproteobacteria</taxon>
        <taxon>Enterobacterales</taxon>
        <taxon>Enterobacteriaceae</taxon>
        <taxon>Lelliottia</taxon>
    </lineage>
</organism>